<dbReference type="EMBL" id="JAQMWT010000322">
    <property type="protein sequence ID" value="KAJ8604828.1"/>
    <property type="molecule type" value="Genomic_DNA"/>
</dbReference>
<dbReference type="Pfam" id="PF03665">
    <property type="entry name" value="UPF0172"/>
    <property type="match status" value="1"/>
</dbReference>
<dbReference type="PANTHER" id="PTHR12941:SF10">
    <property type="entry name" value="ER MEMBRANE PROTEIN COMPLEX SUBUNIT 8_9 HOMOLOG"/>
    <property type="match status" value="1"/>
</dbReference>
<comment type="caution">
    <text evidence="1">The sequence shown here is derived from an EMBL/GenBank/DDBJ whole genome shotgun (WGS) entry which is preliminary data.</text>
</comment>
<evidence type="ECO:0000313" key="1">
    <source>
        <dbReference type="EMBL" id="KAJ8604828.1"/>
    </source>
</evidence>
<dbReference type="GO" id="GO:0072546">
    <property type="term" value="C:EMC complex"/>
    <property type="evidence" value="ECO:0007669"/>
    <property type="project" value="InterPro"/>
</dbReference>
<organism evidence="1 2">
    <name type="scientific">Chrysophaeum taylorii</name>
    <dbReference type="NCBI Taxonomy" id="2483200"/>
    <lineage>
        <taxon>Eukaryota</taxon>
        <taxon>Sar</taxon>
        <taxon>Stramenopiles</taxon>
        <taxon>Ochrophyta</taxon>
        <taxon>Pelagophyceae</taxon>
        <taxon>Pelagomonadales</taxon>
        <taxon>Pelagomonadaceae</taxon>
        <taxon>Chrysophaeum</taxon>
    </lineage>
</organism>
<name>A0AAD7UI39_9STRA</name>
<keyword evidence="2" id="KW-1185">Reference proteome</keyword>
<proteinExistence type="predicted"/>
<reference evidence="1" key="1">
    <citation type="submission" date="2023-01" db="EMBL/GenBank/DDBJ databases">
        <title>Metagenome sequencing of chrysophaentin producing Chrysophaeum taylorii.</title>
        <authorList>
            <person name="Davison J."/>
            <person name="Bewley C."/>
        </authorList>
    </citation>
    <scope>NUCLEOTIDE SEQUENCE</scope>
    <source>
        <strain evidence="1">NIES-1699</strain>
    </source>
</reference>
<evidence type="ECO:0008006" key="3">
    <source>
        <dbReference type="Google" id="ProtNLM"/>
    </source>
</evidence>
<accession>A0AAD7UI39</accession>
<dbReference type="PANTHER" id="PTHR12941">
    <property type="entry name" value="ER MEMBRANE PROTEIN COMPLEX"/>
    <property type="match status" value="1"/>
</dbReference>
<dbReference type="AlphaFoldDB" id="A0AAD7UI39"/>
<sequence length="183" mass="20129">MSVSISDVAYTKMMLHAARYFYCGVDGLCIGSKKEEDLVEVTDVVPLFHNGTLAPMLEAAFTVSEKYAKGVEGKTIVGYYYANEHVSDESVPPQATSIGATIAEDACILQLANKRLEDPKDPAVLAYDPDGATKRKVLVAPRALNLFLKALDDDLPIVDFDLHLDDVSKDWRNAHVGAWLKRQ</sequence>
<dbReference type="InterPro" id="IPR005366">
    <property type="entry name" value="EMC8/9"/>
</dbReference>
<dbReference type="Proteomes" id="UP001230188">
    <property type="component" value="Unassembled WGS sequence"/>
</dbReference>
<dbReference type="CDD" id="cd08060">
    <property type="entry name" value="MPN_UPF0172"/>
    <property type="match status" value="1"/>
</dbReference>
<gene>
    <name evidence="1" type="ORF">CTAYLR_001034</name>
</gene>
<dbReference type="Gene3D" id="3.40.140.10">
    <property type="entry name" value="Cytidine Deaminase, domain 2"/>
    <property type="match status" value="1"/>
</dbReference>
<protein>
    <recommendedName>
        <fullName evidence="3">MPN domain-containing protein</fullName>
    </recommendedName>
</protein>
<evidence type="ECO:0000313" key="2">
    <source>
        <dbReference type="Proteomes" id="UP001230188"/>
    </source>
</evidence>